<dbReference type="Proteomes" id="UP001364156">
    <property type="component" value="Chromosome"/>
</dbReference>
<accession>A0ABZ2HDV3</accession>
<dbReference type="EMBL" id="CP146069">
    <property type="protein sequence ID" value="WWR46061.1"/>
    <property type="molecule type" value="Genomic_DNA"/>
</dbReference>
<protein>
    <submittedName>
        <fullName evidence="1">Helix-turn-helix domain-containing protein</fullName>
    </submittedName>
</protein>
<reference evidence="1 2" key="1">
    <citation type="submission" date="2023-10" db="EMBL/GenBank/DDBJ databases">
        <title>Roseovarius strain S88 nov., isolated from a marine algae.</title>
        <authorList>
            <person name="Lee M.W."/>
            <person name="Lee J.K."/>
            <person name="Kim J.M."/>
            <person name="Choi D.G."/>
            <person name="Baek J.H."/>
            <person name="Bayburt H."/>
            <person name="Jung J.J."/>
            <person name="Han D.M."/>
            <person name="Jeon C.O."/>
        </authorList>
    </citation>
    <scope>NUCLEOTIDE SEQUENCE [LARGE SCALE GENOMIC DNA]</scope>
    <source>
        <strain evidence="1 2">S88</strain>
    </source>
</reference>
<proteinExistence type="predicted"/>
<sequence length="123" mass="14552">MDETRQHATSRDFKGAFIPKEIWCNPELNGDEKLMWGEIYSLDNDFGCIASNEHFMEMFGFNNDRKAQRLIKSLKDKGYITVEHDKRNDSRVIHVVGKFRHLDKRHMSDLEAMRDELLGKFKM</sequence>
<keyword evidence="2" id="KW-1185">Reference proteome</keyword>
<organism evidence="1 2">
    <name type="scientific">Roseovarius phycicola</name>
    <dbReference type="NCBI Taxonomy" id="3080976"/>
    <lineage>
        <taxon>Bacteria</taxon>
        <taxon>Pseudomonadati</taxon>
        <taxon>Pseudomonadota</taxon>
        <taxon>Alphaproteobacteria</taxon>
        <taxon>Rhodobacterales</taxon>
        <taxon>Roseobacteraceae</taxon>
        <taxon>Roseovarius</taxon>
    </lineage>
</organism>
<evidence type="ECO:0000313" key="2">
    <source>
        <dbReference type="Proteomes" id="UP001364156"/>
    </source>
</evidence>
<dbReference type="RefSeq" id="WP_338548959.1">
    <property type="nucleotide sequence ID" value="NZ_CP146069.1"/>
</dbReference>
<name>A0ABZ2HDV3_9RHOB</name>
<evidence type="ECO:0000313" key="1">
    <source>
        <dbReference type="EMBL" id="WWR46061.1"/>
    </source>
</evidence>
<dbReference type="Pfam" id="PF13730">
    <property type="entry name" value="HTH_36"/>
    <property type="match status" value="1"/>
</dbReference>
<gene>
    <name evidence="1" type="ORF">RZ517_14980</name>
</gene>